<dbReference type="AlphaFoldDB" id="A0A1Y0IEQ7"/>
<keyword evidence="4" id="KW-1185">Reference proteome</keyword>
<dbReference type="KEGG" id="ome:OLMES_4761"/>
<dbReference type="InterPro" id="IPR014748">
    <property type="entry name" value="Enoyl-CoA_hydra_C"/>
</dbReference>
<evidence type="ECO:0000313" key="3">
    <source>
        <dbReference type="EMBL" id="ARU58750.1"/>
    </source>
</evidence>
<evidence type="ECO:0000256" key="2">
    <source>
        <dbReference type="RuleBase" id="RU003707"/>
    </source>
</evidence>
<gene>
    <name evidence="3" type="ORF">OLMES_4761</name>
</gene>
<sequence>MSEWIITEVVESAGYALIYLNHPQTRNAITDREMLAGFLTAVTALDKDPRVKVAIVTGKGSAFCSGGNVKHMLNRSDMFSGDALQLYQNYHDGIQQIPRLLMSLDLPLIAAVNGPAYGAGLDLALMCDIRISAEAGEFAENFVKVGIIPGDGGAWLLPKAIGMQRAMQMTLTGDAIDSSTALDWGLVMEVVPNDQLLQHASALAQRIAVNGRQPLRWAKRLLREGQHSDFPAFLDKCALMQAIAHHEEDHEQALQRMRGKSAQK</sequence>
<reference evidence="3 4" key="1">
    <citation type="submission" date="2017-05" db="EMBL/GenBank/DDBJ databases">
        <title>Genomic insights into alkan degradation activity of Oleiphilus messinensis.</title>
        <authorList>
            <person name="Kozyavkin S.A."/>
            <person name="Slesarev A.I."/>
            <person name="Golyshin P.N."/>
            <person name="Korzhenkov A."/>
            <person name="Golyshina O.N."/>
            <person name="Toshchakov S.V."/>
        </authorList>
    </citation>
    <scope>NUCLEOTIDE SEQUENCE [LARGE SCALE GENOMIC DNA]</scope>
    <source>
        <strain evidence="3 4">ME102</strain>
    </source>
</reference>
<dbReference type="CDD" id="cd06558">
    <property type="entry name" value="crotonase-like"/>
    <property type="match status" value="1"/>
</dbReference>
<evidence type="ECO:0000256" key="1">
    <source>
        <dbReference type="ARBA" id="ARBA00005254"/>
    </source>
</evidence>
<dbReference type="EMBL" id="CP021425">
    <property type="protein sequence ID" value="ARU58750.1"/>
    <property type="molecule type" value="Genomic_DNA"/>
</dbReference>
<keyword evidence="3" id="KW-0413">Isomerase</keyword>
<accession>A0A1Y0IEQ7</accession>
<dbReference type="SUPFAM" id="SSF52096">
    <property type="entry name" value="ClpP/crotonase"/>
    <property type="match status" value="1"/>
</dbReference>
<dbReference type="PANTHER" id="PTHR43459:SF1">
    <property type="entry name" value="EG:BACN32G11.4 PROTEIN"/>
    <property type="match status" value="1"/>
</dbReference>
<organism evidence="3 4">
    <name type="scientific">Oleiphilus messinensis</name>
    <dbReference type="NCBI Taxonomy" id="141451"/>
    <lineage>
        <taxon>Bacteria</taxon>
        <taxon>Pseudomonadati</taxon>
        <taxon>Pseudomonadota</taxon>
        <taxon>Gammaproteobacteria</taxon>
        <taxon>Oceanospirillales</taxon>
        <taxon>Oleiphilaceae</taxon>
        <taxon>Oleiphilus</taxon>
    </lineage>
</organism>
<dbReference type="InterPro" id="IPR029045">
    <property type="entry name" value="ClpP/crotonase-like_dom_sf"/>
</dbReference>
<proteinExistence type="inferred from homology"/>
<protein>
    <submittedName>
        <fullName evidence="3">Enoyl-CoA hydratase/isomerase family protein</fullName>
    </submittedName>
</protein>
<evidence type="ECO:0000313" key="4">
    <source>
        <dbReference type="Proteomes" id="UP000196027"/>
    </source>
</evidence>
<dbReference type="Gene3D" id="1.10.12.10">
    <property type="entry name" value="Lyase 2-enoyl-coa Hydratase, Chain A, domain 2"/>
    <property type="match status" value="1"/>
</dbReference>
<dbReference type="InterPro" id="IPR001753">
    <property type="entry name" value="Enoyl-CoA_hydra/iso"/>
</dbReference>
<dbReference type="InterPro" id="IPR018376">
    <property type="entry name" value="Enoyl-CoA_hyd/isom_CS"/>
</dbReference>
<dbReference type="RefSeq" id="WP_087463494.1">
    <property type="nucleotide sequence ID" value="NZ_CP021425.1"/>
</dbReference>
<comment type="similarity">
    <text evidence="1 2">Belongs to the enoyl-CoA hydratase/isomerase family.</text>
</comment>
<dbReference type="PANTHER" id="PTHR43459">
    <property type="entry name" value="ENOYL-COA HYDRATASE"/>
    <property type="match status" value="1"/>
</dbReference>
<dbReference type="GO" id="GO:0016853">
    <property type="term" value="F:isomerase activity"/>
    <property type="evidence" value="ECO:0007669"/>
    <property type="project" value="UniProtKB-KW"/>
</dbReference>
<dbReference type="PROSITE" id="PS00166">
    <property type="entry name" value="ENOYL_COA_HYDRATASE"/>
    <property type="match status" value="1"/>
</dbReference>
<dbReference type="Proteomes" id="UP000196027">
    <property type="component" value="Chromosome"/>
</dbReference>
<name>A0A1Y0IEQ7_9GAMM</name>
<dbReference type="Gene3D" id="3.90.226.10">
    <property type="entry name" value="2-enoyl-CoA Hydratase, Chain A, domain 1"/>
    <property type="match status" value="1"/>
</dbReference>
<dbReference type="OrthoDB" id="9807606at2"/>
<dbReference type="Pfam" id="PF00378">
    <property type="entry name" value="ECH_1"/>
    <property type="match status" value="1"/>
</dbReference>